<feature type="region of interest" description="Disordered" evidence="1">
    <location>
        <begin position="295"/>
        <end position="415"/>
    </location>
</feature>
<dbReference type="Pfam" id="PF14616">
    <property type="entry name" value="Rua1_C"/>
    <property type="match status" value="1"/>
</dbReference>
<dbReference type="Proteomes" id="UP001209540">
    <property type="component" value="Unassembled WGS sequence"/>
</dbReference>
<sequence>MDVQGYMPPPTAPTTTHHHHHRPEDAQVLHYNNTTLTQGNNNALPPLSSVSHVANNNNKKEDCHGGMGVTSEGRSSLTYASSQPLKQPPSTDDLSAIPAFVFDKRKSSPAVLGLPLGLNDEAQAQLSLHLSQQRNSIEAAMLLANFNRLPSTPAANSTSGEDDPHDDTNNKDQVSSSSPTTTSKTIKSTDEEDHKSTSWKEDHLSVASDSSISFNHKNNRPRRHSYDVSMTWASLPSDRSTFLQDLSGSSSSSSSASSLVHPHQTTHPLHPLHHPHHPAAKLMWVQGVSPPPMLPPPTSTAYHEPMGMIHPLSQPPSSLPPSSSSSNQKQGDHHHHQQQQQQHHHHHHPGDPSVQPPPLPPPQHPHYYPYHPHPYMHHPPPPHPTSAPLPPPPNATSTATSATSTVPVPVTAPPPPHPHSHPHYYYPHMGKLPLPIQVDGMIHTHTPLPGQFPPMPTGAVRTPARRKKNRMEVDEDDMSTAVEPGDPDFPDMSLKDIEAARVDPEARPRRQKLRYVGDKYTPQWVRYNGQSKEGLCDTCQPGKWLQLKNSAFWYHKQFFHGISSVSGKEFMQPLETRWVDQDLVEGLCHQCRQWVSVSNVKRKNSVLWYRHAHKCHVYHKPKPNAPKRR</sequence>
<reference evidence="3" key="1">
    <citation type="journal article" date="2022" name="IScience">
        <title>Evolution of zygomycete secretomes and the origins of terrestrial fungal ecologies.</title>
        <authorList>
            <person name="Chang Y."/>
            <person name="Wang Y."/>
            <person name="Mondo S."/>
            <person name="Ahrendt S."/>
            <person name="Andreopoulos W."/>
            <person name="Barry K."/>
            <person name="Beard J."/>
            <person name="Benny G.L."/>
            <person name="Blankenship S."/>
            <person name="Bonito G."/>
            <person name="Cuomo C."/>
            <person name="Desiro A."/>
            <person name="Gervers K.A."/>
            <person name="Hundley H."/>
            <person name="Kuo A."/>
            <person name="LaButti K."/>
            <person name="Lang B.F."/>
            <person name="Lipzen A."/>
            <person name="O'Donnell K."/>
            <person name="Pangilinan J."/>
            <person name="Reynolds N."/>
            <person name="Sandor L."/>
            <person name="Smith M.E."/>
            <person name="Tsang A."/>
            <person name="Grigoriev I.V."/>
            <person name="Stajich J.E."/>
            <person name="Spatafora J.W."/>
        </authorList>
    </citation>
    <scope>NUCLEOTIDE SEQUENCE</scope>
    <source>
        <strain evidence="3">RSA 2281</strain>
    </source>
</reference>
<evidence type="ECO:0000313" key="4">
    <source>
        <dbReference type="Proteomes" id="UP001209540"/>
    </source>
</evidence>
<feature type="compositionally biased region" description="Polar residues" evidence="1">
    <location>
        <begin position="72"/>
        <end position="92"/>
    </location>
</feature>
<feature type="region of interest" description="Disordered" evidence="1">
    <location>
        <begin position="243"/>
        <end position="275"/>
    </location>
</feature>
<dbReference type="PANTHER" id="PTHR28125:SF3">
    <property type="entry name" value="TRANSCRIPTION REGULATOR RUA1 C-TERMINAL DOMAIN-CONTAINING PROTEIN"/>
    <property type="match status" value="1"/>
</dbReference>
<feature type="compositionally biased region" description="Polar residues" evidence="1">
    <location>
        <begin position="36"/>
        <end position="57"/>
    </location>
</feature>
<evidence type="ECO:0000259" key="2">
    <source>
        <dbReference type="Pfam" id="PF14616"/>
    </source>
</evidence>
<gene>
    <name evidence="3" type="ORF">BDA99DRAFT_600581</name>
</gene>
<feature type="compositionally biased region" description="Low complexity" evidence="1">
    <location>
        <begin position="175"/>
        <end position="186"/>
    </location>
</feature>
<feature type="compositionally biased region" description="Basic residues" evidence="1">
    <location>
        <begin position="332"/>
        <end position="348"/>
    </location>
</feature>
<feature type="region of interest" description="Disordered" evidence="1">
    <location>
        <begin position="1"/>
        <end position="23"/>
    </location>
</feature>
<protein>
    <recommendedName>
        <fullName evidence="2">Transcription regulator Rua1 C-terminal domain-containing protein</fullName>
    </recommendedName>
</protein>
<dbReference type="EMBL" id="JAIXMP010000002">
    <property type="protein sequence ID" value="KAI9276677.1"/>
    <property type="molecule type" value="Genomic_DNA"/>
</dbReference>
<name>A0AAD5PL00_9FUNG</name>
<feature type="compositionally biased region" description="Polar residues" evidence="1">
    <location>
        <begin position="207"/>
        <end position="216"/>
    </location>
</feature>
<evidence type="ECO:0000313" key="3">
    <source>
        <dbReference type="EMBL" id="KAI9276677.1"/>
    </source>
</evidence>
<feature type="region of interest" description="Disordered" evidence="1">
    <location>
        <begin position="151"/>
        <end position="223"/>
    </location>
</feature>
<organism evidence="3 4">
    <name type="scientific">Phascolomyces articulosus</name>
    <dbReference type="NCBI Taxonomy" id="60185"/>
    <lineage>
        <taxon>Eukaryota</taxon>
        <taxon>Fungi</taxon>
        <taxon>Fungi incertae sedis</taxon>
        <taxon>Mucoromycota</taxon>
        <taxon>Mucoromycotina</taxon>
        <taxon>Mucoromycetes</taxon>
        <taxon>Mucorales</taxon>
        <taxon>Lichtheimiaceae</taxon>
        <taxon>Phascolomyces</taxon>
    </lineage>
</organism>
<feature type="domain" description="Transcription regulator Rua1 C-terminal" evidence="2">
    <location>
        <begin position="518"/>
        <end position="616"/>
    </location>
</feature>
<comment type="caution">
    <text evidence="3">The sequence shown here is derived from an EMBL/GenBank/DDBJ whole genome shotgun (WGS) entry which is preliminary data.</text>
</comment>
<dbReference type="PANTHER" id="PTHR28125">
    <property type="entry name" value="MEIOTIC EXPRESSION UP-REGULATED PROTEIN 26"/>
    <property type="match status" value="1"/>
</dbReference>
<feature type="compositionally biased region" description="Low complexity" evidence="1">
    <location>
        <begin position="395"/>
        <end position="409"/>
    </location>
</feature>
<feature type="compositionally biased region" description="Low complexity" evidence="1">
    <location>
        <begin position="247"/>
        <end position="269"/>
    </location>
</feature>
<feature type="compositionally biased region" description="Basic and acidic residues" evidence="1">
    <location>
        <begin position="187"/>
        <end position="204"/>
    </location>
</feature>
<accession>A0AAD5PL00</accession>
<feature type="compositionally biased region" description="Pro residues" evidence="1">
    <location>
        <begin position="377"/>
        <end position="394"/>
    </location>
</feature>
<dbReference type="InterPro" id="IPR028012">
    <property type="entry name" value="Rua1_C"/>
</dbReference>
<feature type="compositionally biased region" description="Pro residues" evidence="1">
    <location>
        <begin position="354"/>
        <end position="364"/>
    </location>
</feature>
<proteinExistence type="predicted"/>
<evidence type="ECO:0000256" key="1">
    <source>
        <dbReference type="SAM" id="MobiDB-lite"/>
    </source>
</evidence>
<dbReference type="AlphaFoldDB" id="A0AAD5PL00"/>
<feature type="region of interest" description="Disordered" evidence="1">
    <location>
        <begin position="447"/>
        <end position="492"/>
    </location>
</feature>
<feature type="region of interest" description="Disordered" evidence="1">
    <location>
        <begin position="36"/>
        <end position="92"/>
    </location>
</feature>
<reference evidence="3" key="2">
    <citation type="submission" date="2023-02" db="EMBL/GenBank/DDBJ databases">
        <authorList>
            <consortium name="DOE Joint Genome Institute"/>
            <person name="Mondo S.J."/>
            <person name="Chang Y."/>
            <person name="Wang Y."/>
            <person name="Ahrendt S."/>
            <person name="Andreopoulos W."/>
            <person name="Barry K."/>
            <person name="Beard J."/>
            <person name="Benny G.L."/>
            <person name="Blankenship S."/>
            <person name="Bonito G."/>
            <person name="Cuomo C."/>
            <person name="Desiro A."/>
            <person name="Gervers K.A."/>
            <person name="Hundley H."/>
            <person name="Kuo A."/>
            <person name="LaButti K."/>
            <person name="Lang B.F."/>
            <person name="Lipzen A."/>
            <person name="O'Donnell K."/>
            <person name="Pangilinan J."/>
            <person name="Reynolds N."/>
            <person name="Sandor L."/>
            <person name="Smith M.W."/>
            <person name="Tsang A."/>
            <person name="Grigoriev I.V."/>
            <person name="Stajich J.E."/>
            <person name="Spatafora J.W."/>
        </authorList>
    </citation>
    <scope>NUCLEOTIDE SEQUENCE</scope>
    <source>
        <strain evidence="3">RSA 2281</strain>
    </source>
</reference>
<keyword evidence="4" id="KW-1185">Reference proteome</keyword>